<protein>
    <recommendedName>
        <fullName evidence="2">Putative plant transposon protein domain-containing protein</fullName>
    </recommendedName>
</protein>
<feature type="domain" description="Putative plant transposon protein" evidence="2">
    <location>
        <begin position="7"/>
        <end position="160"/>
    </location>
</feature>
<dbReference type="InterPro" id="IPR046796">
    <property type="entry name" value="Transposase_32_dom"/>
</dbReference>
<dbReference type="GO" id="GO:0009523">
    <property type="term" value="C:photosystem II"/>
    <property type="evidence" value="ECO:0000318"/>
    <property type="project" value="GO_Central"/>
</dbReference>
<dbReference type="PaxDb" id="4113-PGSC0003DMT400094914"/>
<dbReference type="Pfam" id="PF20167">
    <property type="entry name" value="Transposase_32"/>
    <property type="match status" value="1"/>
</dbReference>
<dbReference type="PANTHER" id="PTHR33180">
    <property type="entry name" value="PHOTOSYSTEM II CP43 REACTION CENTER PROTEIN"/>
    <property type="match status" value="1"/>
</dbReference>
<dbReference type="Proteomes" id="UP000011115">
    <property type="component" value="Unassembled WGS sequence"/>
</dbReference>
<evidence type="ECO:0000259" key="2">
    <source>
        <dbReference type="Pfam" id="PF20167"/>
    </source>
</evidence>
<evidence type="ECO:0000256" key="1">
    <source>
        <dbReference type="SAM" id="MobiDB-lite"/>
    </source>
</evidence>
<dbReference type="AlphaFoldDB" id="M1DV58"/>
<sequence>MWDTLWFHIFDIFTRPCGPYIPTWVLEFYATYGDLVPQGKKKASAFRLVESLMVRGKQVRCSSNEINTMFERATYTEHEYQSLITTKTLDDMKGCLASLVSYTTLRWIEDGMPIDKKDMNIASWYWFGFINGIVMPLQNDTILCHPNVAYLGSIIVRKRVSRDEKWDFYVSPTSSTDIRLIEAEYAQDEADKRRATPVDTSSEIDIDTLPTEPALPTLAYGPSGTSNSTPSQTPSLSAAPRYLELLLVLLPPDIRLPRPGSLRWGT</sequence>
<dbReference type="Gramene" id="PGSC0003DMT400094914">
    <property type="protein sequence ID" value="PGSC0003DMT400094914"/>
    <property type="gene ID" value="PGSC0003DMG400044485"/>
</dbReference>
<keyword evidence="4" id="KW-1185">Reference proteome</keyword>
<evidence type="ECO:0000313" key="4">
    <source>
        <dbReference type="Proteomes" id="UP000011115"/>
    </source>
</evidence>
<feature type="compositionally biased region" description="Polar residues" evidence="1">
    <location>
        <begin position="223"/>
        <end position="235"/>
    </location>
</feature>
<organism evidence="3 4">
    <name type="scientific">Solanum tuberosum</name>
    <name type="common">Potato</name>
    <dbReference type="NCBI Taxonomy" id="4113"/>
    <lineage>
        <taxon>Eukaryota</taxon>
        <taxon>Viridiplantae</taxon>
        <taxon>Streptophyta</taxon>
        <taxon>Embryophyta</taxon>
        <taxon>Tracheophyta</taxon>
        <taxon>Spermatophyta</taxon>
        <taxon>Magnoliopsida</taxon>
        <taxon>eudicotyledons</taxon>
        <taxon>Gunneridae</taxon>
        <taxon>Pentapetalae</taxon>
        <taxon>asterids</taxon>
        <taxon>lamiids</taxon>
        <taxon>Solanales</taxon>
        <taxon>Solanaceae</taxon>
        <taxon>Solanoideae</taxon>
        <taxon>Solaneae</taxon>
        <taxon>Solanum</taxon>
    </lineage>
</organism>
<dbReference type="InParanoid" id="M1DV58"/>
<dbReference type="EnsemblPlants" id="PGSC0003DMT400094914">
    <property type="protein sequence ID" value="PGSC0003DMT400094914"/>
    <property type="gene ID" value="PGSC0003DMG400044485"/>
</dbReference>
<reference evidence="3" key="2">
    <citation type="submission" date="2015-06" db="UniProtKB">
        <authorList>
            <consortium name="EnsemblPlants"/>
        </authorList>
    </citation>
    <scope>IDENTIFICATION</scope>
    <source>
        <strain evidence="3">DM1-3 516 R44</strain>
    </source>
</reference>
<name>M1DV58_SOLTU</name>
<proteinExistence type="predicted"/>
<dbReference type="GO" id="GO:0009579">
    <property type="term" value="C:thylakoid"/>
    <property type="evidence" value="ECO:0000318"/>
    <property type="project" value="GO_Central"/>
</dbReference>
<dbReference type="PANTHER" id="PTHR33180:SF31">
    <property type="entry name" value="POLYPROTEIN PROTEIN"/>
    <property type="match status" value="1"/>
</dbReference>
<reference evidence="4" key="1">
    <citation type="journal article" date="2011" name="Nature">
        <title>Genome sequence and analysis of the tuber crop potato.</title>
        <authorList>
            <consortium name="The Potato Genome Sequencing Consortium"/>
        </authorList>
    </citation>
    <scope>NUCLEOTIDE SEQUENCE [LARGE SCALE GENOMIC DNA]</scope>
    <source>
        <strain evidence="4">cv. DM1-3 516 R44</strain>
    </source>
</reference>
<evidence type="ECO:0000313" key="3">
    <source>
        <dbReference type="EnsemblPlants" id="PGSC0003DMT400094914"/>
    </source>
</evidence>
<dbReference type="HOGENOM" id="CLU_029307_1_4_1"/>
<accession>M1DV58</accession>
<feature type="region of interest" description="Disordered" evidence="1">
    <location>
        <begin position="190"/>
        <end position="235"/>
    </location>
</feature>